<keyword evidence="13" id="KW-1133">Transmembrane helix</keyword>
<evidence type="ECO:0000256" key="6">
    <source>
        <dbReference type="ARBA" id="ARBA00022692"/>
    </source>
</evidence>
<evidence type="ECO:0000313" key="23">
    <source>
        <dbReference type="EMBL" id="CAB3379049.1"/>
    </source>
</evidence>
<evidence type="ECO:0000256" key="4">
    <source>
        <dbReference type="ARBA" id="ARBA00022553"/>
    </source>
</evidence>
<dbReference type="InterPro" id="IPR011047">
    <property type="entry name" value="Quinoprotein_ADH-like_sf"/>
</dbReference>
<dbReference type="GO" id="GO:0005634">
    <property type="term" value="C:nucleus"/>
    <property type="evidence" value="ECO:0007669"/>
    <property type="project" value="TreeGrafter"/>
</dbReference>
<dbReference type="GO" id="GO:0006986">
    <property type="term" value="P:response to unfolded protein"/>
    <property type="evidence" value="ECO:0007669"/>
    <property type="project" value="UniProtKB-KW"/>
</dbReference>
<dbReference type="AlphaFoldDB" id="A0A8S1DC75"/>
<evidence type="ECO:0000259" key="22">
    <source>
        <dbReference type="PROSITE" id="PS50011"/>
    </source>
</evidence>
<dbReference type="SUPFAM" id="SSF56112">
    <property type="entry name" value="Protein kinase-like (PK-like)"/>
    <property type="match status" value="1"/>
</dbReference>
<keyword evidence="8 20" id="KW-0547">Nucleotide-binding</keyword>
<evidence type="ECO:0000256" key="16">
    <source>
        <dbReference type="ARBA" id="ARBA00023180"/>
    </source>
</evidence>
<evidence type="ECO:0000256" key="3">
    <source>
        <dbReference type="ARBA" id="ARBA00022527"/>
    </source>
</evidence>
<keyword evidence="9" id="KW-0418">Kinase</keyword>
<dbReference type="FunFam" id="1.10.510.10:FF:000251">
    <property type="entry name" value="eukaryotic translation initiation factor 2-alpha kinase 3"/>
    <property type="match status" value="1"/>
</dbReference>
<protein>
    <recommendedName>
        <fullName evidence="2">non-specific serine/threonine protein kinase</fullName>
        <ecNumber evidence="2">2.7.11.1</ecNumber>
    </recommendedName>
    <alternativeName>
        <fullName evidence="19">PRKR-like endoplasmic reticulum kinase</fullName>
    </alternativeName>
</protein>
<keyword evidence="3" id="KW-0723">Serine/threonine-protein kinase</keyword>
<evidence type="ECO:0000256" key="21">
    <source>
        <dbReference type="SAM" id="MobiDB-lite"/>
    </source>
</evidence>
<evidence type="ECO:0000256" key="7">
    <source>
        <dbReference type="ARBA" id="ARBA00022729"/>
    </source>
</evidence>
<dbReference type="GO" id="GO:0004694">
    <property type="term" value="F:eukaryotic translation initiation factor 2alpha kinase activity"/>
    <property type="evidence" value="ECO:0007669"/>
    <property type="project" value="TreeGrafter"/>
</dbReference>
<dbReference type="FunFam" id="3.30.200.20:FF:000193">
    <property type="entry name" value="Eukaryotic translation initiation factor 2-alpha kinase 3"/>
    <property type="match status" value="1"/>
</dbReference>
<feature type="region of interest" description="Disordered" evidence="21">
    <location>
        <begin position="557"/>
        <end position="594"/>
    </location>
</feature>
<comment type="subcellular location">
    <subcellularLocation>
        <location evidence="1">Endoplasmic reticulum membrane</location>
        <topology evidence="1">Single-pass type I membrane protein</topology>
    </subcellularLocation>
</comment>
<accession>A0A8S1DC75</accession>
<dbReference type="Gene3D" id="1.10.510.10">
    <property type="entry name" value="Transferase(Phosphotransferase) domain 1"/>
    <property type="match status" value="1"/>
</dbReference>
<dbReference type="GO" id="GO:0005789">
    <property type="term" value="C:endoplasmic reticulum membrane"/>
    <property type="evidence" value="ECO:0007669"/>
    <property type="project" value="UniProtKB-SubCell"/>
</dbReference>
<keyword evidence="24" id="KW-1185">Reference proteome</keyword>
<evidence type="ECO:0000256" key="8">
    <source>
        <dbReference type="ARBA" id="ARBA00022741"/>
    </source>
</evidence>
<feature type="binding site" evidence="20">
    <location>
        <position position="489"/>
    </location>
    <ligand>
        <name>ATP</name>
        <dbReference type="ChEBI" id="CHEBI:30616"/>
    </ligand>
</feature>
<evidence type="ECO:0000256" key="14">
    <source>
        <dbReference type="ARBA" id="ARBA00023016"/>
    </source>
</evidence>
<dbReference type="Proteomes" id="UP000494165">
    <property type="component" value="Unassembled WGS sequence"/>
</dbReference>
<proteinExistence type="inferred from homology"/>
<dbReference type="EMBL" id="CADEPI010000177">
    <property type="protein sequence ID" value="CAB3379049.1"/>
    <property type="molecule type" value="Genomic_DNA"/>
</dbReference>
<keyword evidence="16" id="KW-0325">Glycoprotein</keyword>
<keyword evidence="4" id="KW-0597">Phosphoprotein</keyword>
<keyword evidence="11 20" id="KW-0067">ATP-binding</keyword>
<dbReference type="GO" id="GO:0005524">
    <property type="term" value="F:ATP binding"/>
    <property type="evidence" value="ECO:0007669"/>
    <property type="project" value="UniProtKB-UniRule"/>
</dbReference>
<evidence type="ECO:0000256" key="12">
    <source>
        <dbReference type="ARBA" id="ARBA00022845"/>
    </source>
</evidence>
<dbReference type="SMART" id="SM00220">
    <property type="entry name" value="S_TKc"/>
    <property type="match status" value="1"/>
</dbReference>
<dbReference type="EC" id="2.7.11.1" evidence="2"/>
<dbReference type="InterPro" id="IPR050339">
    <property type="entry name" value="CC_SR_Kinase"/>
</dbReference>
<evidence type="ECO:0000256" key="2">
    <source>
        <dbReference type="ARBA" id="ARBA00012513"/>
    </source>
</evidence>
<evidence type="ECO:0000256" key="9">
    <source>
        <dbReference type="ARBA" id="ARBA00022777"/>
    </source>
</evidence>
<dbReference type="SUPFAM" id="SSF50998">
    <property type="entry name" value="Quinoprotein alcohol dehydrogenase-like"/>
    <property type="match status" value="1"/>
</dbReference>
<comment type="caution">
    <text evidence="23">The sequence shown here is derived from an EMBL/GenBank/DDBJ whole genome shotgun (WGS) entry which is preliminary data.</text>
</comment>
<keyword evidence="7" id="KW-0732">Signal</keyword>
<evidence type="ECO:0000256" key="15">
    <source>
        <dbReference type="ARBA" id="ARBA00023136"/>
    </source>
</evidence>
<keyword evidence="14" id="KW-0346">Stress response</keyword>
<feature type="compositionally biased region" description="Polar residues" evidence="21">
    <location>
        <begin position="875"/>
        <end position="890"/>
    </location>
</feature>
<dbReference type="Pfam" id="PF00069">
    <property type="entry name" value="Pkinase"/>
    <property type="match status" value="2"/>
</dbReference>
<comment type="similarity">
    <text evidence="18">Belongs to the protein kinase superfamily. Ser/Thr protein kinase family. GCN2 subfamily.</text>
</comment>
<evidence type="ECO:0000256" key="11">
    <source>
        <dbReference type="ARBA" id="ARBA00022840"/>
    </source>
</evidence>
<name>A0A8S1DC75_9INSE</name>
<feature type="domain" description="Protein kinase" evidence="22">
    <location>
        <begin position="460"/>
        <end position="887"/>
    </location>
</feature>
<feature type="region of interest" description="Disordered" evidence="21">
    <location>
        <begin position="431"/>
        <end position="450"/>
    </location>
</feature>
<evidence type="ECO:0000256" key="10">
    <source>
        <dbReference type="ARBA" id="ARBA00022824"/>
    </source>
</evidence>
<dbReference type="PANTHER" id="PTHR11042:SF91">
    <property type="entry name" value="EUKARYOTIC TRANSLATION INITIATION FACTOR 2-ALPHA KINASE"/>
    <property type="match status" value="1"/>
</dbReference>
<keyword evidence="12" id="KW-0810">Translation regulation</keyword>
<dbReference type="InterPro" id="IPR015943">
    <property type="entry name" value="WD40/YVTN_repeat-like_dom_sf"/>
</dbReference>
<sequence>MTGCNYVDESQPEFKALTFCEDVKYNDKRYVLISTLDGTLSALNVEDGGSLLWSLPTGDSQMLSSSIHRLELTNRGQYIRMIPSLSGNLYKFDGKYIEPVPISANHLLQNSIRYSDDVISGGRESLTYGVELDTGRVMYECTMKGCERNFTGKDSEGHILVVQRQSQTIRALEPRSDCHTRERITDDDLIIKVVVPDGLVCAVSKMNPSQVVWSHKFKFPVVHAWQYQQGEVKAVDLFSGYYQYTSYAQFMPCAPSLYIGIHEKQVYIQESVQLQHSVAEDVIPLITNGKPAHIPWIPFPASSSAVGLIDSSDIPLLTDEKEVVKTTALSQSVLYASEYANGNGFFLLTPEDKVCNKNSTISLEGNASQFIGGDEKFLTPFGHWWVEVVIIFVSLAFVAHFFRTPKNQAEPRRLSSYLPITSEHQFNSNSNFEFRQNSSNRNSESDNKTPEFSSRYLDDFEQIRCLGKGGFGVVFEARKKIDDCHYAVKRILLPNRKESQERVMREVKALATLGHENIVRYYHSWIECPPPGWQSEQDKFWLKDLASRDSMLPSDFEMEYSQTSSKRQSRRNDSVCLNMPTDDSSSLRRPNGAEMSDSFIQFKDDTPQRKEIVEDSDDTASFIKFRLNTQESVSNSLELQPHVPLSIPTSATESCEEEDLEVSTDSEQIKLAPSPTFLYIQMQLCKKESLREWLQKRNAGDFSEEESSDFSFEKSMFYFQQITLAVEYIHNQNLIHRDLKPSNVFLSIDGHVKIGDFGLVTTRADPDNGRTPSLEEKKFQSAFADNGRHTANVGTRLYMSPEQTLGLPYGHKVDIFSLGLILYEMLVPFGTLMERAQSLQLAREGLFPDSFSMQYKNESELVRLMLSHSPDERPTASQVRQKLQSSISSS</sequence>
<dbReference type="Gene3D" id="3.30.200.20">
    <property type="entry name" value="Phosphorylase Kinase, domain 1"/>
    <property type="match status" value="1"/>
</dbReference>
<evidence type="ECO:0000256" key="1">
    <source>
        <dbReference type="ARBA" id="ARBA00004115"/>
    </source>
</evidence>
<reference evidence="23 24" key="1">
    <citation type="submission" date="2020-04" db="EMBL/GenBank/DDBJ databases">
        <authorList>
            <person name="Alioto T."/>
            <person name="Alioto T."/>
            <person name="Gomez Garrido J."/>
        </authorList>
    </citation>
    <scope>NUCLEOTIDE SEQUENCE [LARGE SCALE GENOMIC DNA]</scope>
</reference>
<evidence type="ECO:0000256" key="18">
    <source>
        <dbReference type="ARBA" id="ARBA00037982"/>
    </source>
</evidence>
<dbReference type="InterPro" id="IPR000719">
    <property type="entry name" value="Prot_kinase_dom"/>
</dbReference>
<evidence type="ECO:0000256" key="20">
    <source>
        <dbReference type="PROSITE-ProRule" id="PRU10141"/>
    </source>
</evidence>
<evidence type="ECO:0000256" key="13">
    <source>
        <dbReference type="ARBA" id="ARBA00022989"/>
    </source>
</evidence>
<keyword evidence="15" id="KW-0472">Membrane</keyword>
<feature type="region of interest" description="Disordered" evidence="21">
    <location>
        <begin position="870"/>
        <end position="890"/>
    </location>
</feature>
<keyword evidence="17" id="KW-0834">Unfolded protein response</keyword>
<evidence type="ECO:0000256" key="5">
    <source>
        <dbReference type="ARBA" id="ARBA00022679"/>
    </source>
</evidence>
<dbReference type="InterPro" id="IPR017441">
    <property type="entry name" value="Protein_kinase_ATP_BS"/>
</dbReference>
<dbReference type="PROSITE" id="PS00108">
    <property type="entry name" value="PROTEIN_KINASE_ST"/>
    <property type="match status" value="1"/>
</dbReference>
<evidence type="ECO:0000256" key="17">
    <source>
        <dbReference type="ARBA" id="ARBA00023230"/>
    </source>
</evidence>
<dbReference type="InterPro" id="IPR008271">
    <property type="entry name" value="Ser/Thr_kinase_AS"/>
</dbReference>
<dbReference type="PANTHER" id="PTHR11042">
    <property type="entry name" value="EUKARYOTIC TRANSLATION INITIATION FACTOR 2-ALPHA KINASE EIF2-ALPHA KINASE -RELATED"/>
    <property type="match status" value="1"/>
</dbReference>
<keyword evidence="10" id="KW-0256">Endoplasmic reticulum</keyword>
<dbReference type="Gene3D" id="2.130.10.10">
    <property type="entry name" value="YVTN repeat-like/Quinoprotein amine dehydrogenase"/>
    <property type="match status" value="1"/>
</dbReference>
<keyword evidence="6" id="KW-0812">Transmembrane</keyword>
<feature type="compositionally biased region" description="Polar residues" evidence="21">
    <location>
        <begin position="431"/>
        <end position="442"/>
    </location>
</feature>
<keyword evidence="5" id="KW-0808">Transferase</keyword>
<organism evidence="23 24">
    <name type="scientific">Cloeon dipterum</name>
    <dbReference type="NCBI Taxonomy" id="197152"/>
    <lineage>
        <taxon>Eukaryota</taxon>
        <taxon>Metazoa</taxon>
        <taxon>Ecdysozoa</taxon>
        <taxon>Arthropoda</taxon>
        <taxon>Hexapoda</taxon>
        <taxon>Insecta</taxon>
        <taxon>Pterygota</taxon>
        <taxon>Palaeoptera</taxon>
        <taxon>Ephemeroptera</taxon>
        <taxon>Pisciforma</taxon>
        <taxon>Baetidae</taxon>
        <taxon>Cloeon</taxon>
    </lineage>
</organism>
<evidence type="ECO:0000256" key="19">
    <source>
        <dbReference type="ARBA" id="ARBA00041500"/>
    </source>
</evidence>
<dbReference type="OrthoDB" id="341578at2759"/>
<evidence type="ECO:0000313" key="24">
    <source>
        <dbReference type="Proteomes" id="UP000494165"/>
    </source>
</evidence>
<dbReference type="PROSITE" id="PS50011">
    <property type="entry name" value="PROTEIN_KINASE_DOM"/>
    <property type="match status" value="1"/>
</dbReference>
<dbReference type="InterPro" id="IPR011009">
    <property type="entry name" value="Kinase-like_dom_sf"/>
</dbReference>
<dbReference type="PROSITE" id="PS00107">
    <property type="entry name" value="PROTEIN_KINASE_ATP"/>
    <property type="match status" value="1"/>
</dbReference>
<gene>
    <name evidence="23" type="ORF">CLODIP_2_CD04167</name>
</gene>